<dbReference type="InterPro" id="IPR012989">
    <property type="entry name" value="SEP_domain"/>
</dbReference>
<accession>A0A6P8R2Y8</accession>
<dbReference type="Proteomes" id="UP000515159">
    <property type="component" value="Chromosome 3"/>
</dbReference>
<dbReference type="CTD" id="165324"/>
<dbReference type="AlphaFoldDB" id="A0A6P8R2Y8"/>
<dbReference type="SUPFAM" id="SSF102848">
    <property type="entry name" value="NSFL1 (p97 ATPase) cofactor p47, SEP domain"/>
    <property type="match status" value="1"/>
</dbReference>
<feature type="region of interest" description="Disordered" evidence="1">
    <location>
        <begin position="1"/>
        <end position="20"/>
    </location>
</feature>
<feature type="domain" description="SEP" evidence="2">
    <location>
        <begin position="78"/>
        <end position="106"/>
    </location>
</feature>
<reference evidence="4" key="1">
    <citation type="submission" date="2025-08" db="UniProtKB">
        <authorList>
            <consortium name="RefSeq"/>
        </authorList>
    </citation>
    <scope>IDENTIFICATION</scope>
</reference>
<evidence type="ECO:0000256" key="1">
    <source>
        <dbReference type="SAM" id="MobiDB-lite"/>
    </source>
</evidence>
<evidence type="ECO:0000313" key="3">
    <source>
        <dbReference type="Proteomes" id="UP000515159"/>
    </source>
</evidence>
<keyword evidence="3" id="KW-1185">Reference proteome</keyword>
<dbReference type="InterPro" id="IPR036241">
    <property type="entry name" value="NSFL1C_SEP_dom_sf"/>
</dbReference>
<dbReference type="RefSeq" id="XP_033793031.1">
    <property type="nucleotide sequence ID" value="XM_033937140.1"/>
</dbReference>
<sequence>MREVDKKGTIKQTDGAGDPSCHRCVVCKQEDKRNSKEGFGDWIANCLAGKYSSIVDELLKESESADSIDVPLTEVKDHADIIIKLWKNGFTVNGGDLRTYTDEANQ</sequence>
<evidence type="ECO:0000259" key="2">
    <source>
        <dbReference type="PROSITE" id="PS51399"/>
    </source>
</evidence>
<organism evidence="3 4">
    <name type="scientific">Geotrypetes seraphini</name>
    <name type="common">Gaboon caecilian</name>
    <name type="synonym">Caecilia seraphini</name>
    <dbReference type="NCBI Taxonomy" id="260995"/>
    <lineage>
        <taxon>Eukaryota</taxon>
        <taxon>Metazoa</taxon>
        <taxon>Chordata</taxon>
        <taxon>Craniata</taxon>
        <taxon>Vertebrata</taxon>
        <taxon>Euteleostomi</taxon>
        <taxon>Amphibia</taxon>
        <taxon>Gymnophiona</taxon>
        <taxon>Geotrypetes</taxon>
    </lineage>
</organism>
<dbReference type="PROSITE" id="PS51399">
    <property type="entry name" value="SEP"/>
    <property type="match status" value="1"/>
</dbReference>
<gene>
    <name evidence="4" type="primary">UBXN2A</name>
</gene>
<evidence type="ECO:0000313" key="4">
    <source>
        <dbReference type="RefSeq" id="XP_033793031.1"/>
    </source>
</evidence>
<protein>
    <submittedName>
        <fullName evidence="4">UBX domain-containing protein 2A isoform X4</fullName>
    </submittedName>
</protein>
<dbReference type="Pfam" id="PF08059">
    <property type="entry name" value="SEP"/>
    <property type="match status" value="1"/>
</dbReference>
<name>A0A6P8R2Y8_GEOSA</name>
<dbReference type="GeneID" id="117357022"/>
<dbReference type="Gene3D" id="3.30.420.210">
    <property type="entry name" value="SEP domain"/>
    <property type="match status" value="1"/>
</dbReference>
<proteinExistence type="predicted"/>